<organism evidence="2 3">
    <name type="scientific">Stylosanthes scabra</name>
    <dbReference type="NCBI Taxonomy" id="79078"/>
    <lineage>
        <taxon>Eukaryota</taxon>
        <taxon>Viridiplantae</taxon>
        <taxon>Streptophyta</taxon>
        <taxon>Embryophyta</taxon>
        <taxon>Tracheophyta</taxon>
        <taxon>Spermatophyta</taxon>
        <taxon>Magnoliopsida</taxon>
        <taxon>eudicotyledons</taxon>
        <taxon>Gunneridae</taxon>
        <taxon>Pentapetalae</taxon>
        <taxon>rosids</taxon>
        <taxon>fabids</taxon>
        <taxon>Fabales</taxon>
        <taxon>Fabaceae</taxon>
        <taxon>Papilionoideae</taxon>
        <taxon>50 kb inversion clade</taxon>
        <taxon>dalbergioids sensu lato</taxon>
        <taxon>Dalbergieae</taxon>
        <taxon>Pterocarpus clade</taxon>
        <taxon>Stylosanthes</taxon>
    </lineage>
</organism>
<name>A0ABU6XR25_9FABA</name>
<protein>
    <submittedName>
        <fullName evidence="2">Uncharacterized protein</fullName>
    </submittedName>
</protein>
<evidence type="ECO:0000313" key="3">
    <source>
        <dbReference type="Proteomes" id="UP001341840"/>
    </source>
</evidence>
<reference evidence="2 3" key="1">
    <citation type="journal article" date="2023" name="Plants (Basel)">
        <title>Bridging the Gap: Combining Genomics and Transcriptomics Approaches to Understand Stylosanthes scabra, an Orphan Legume from the Brazilian Caatinga.</title>
        <authorList>
            <person name="Ferreira-Neto J.R.C."/>
            <person name="da Silva M.D."/>
            <person name="Binneck E."/>
            <person name="de Melo N.F."/>
            <person name="da Silva R.H."/>
            <person name="de Melo A.L.T.M."/>
            <person name="Pandolfi V."/>
            <person name="Bustamante F.O."/>
            <person name="Brasileiro-Vidal A.C."/>
            <person name="Benko-Iseppon A.M."/>
        </authorList>
    </citation>
    <scope>NUCLEOTIDE SEQUENCE [LARGE SCALE GENOMIC DNA]</scope>
    <source>
        <tissue evidence="2">Leaves</tissue>
    </source>
</reference>
<feature type="region of interest" description="Disordered" evidence="1">
    <location>
        <begin position="28"/>
        <end position="63"/>
    </location>
</feature>
<proteinExistence type="predicted"/>
<feature type="region of interest" description="Disordered" evidence="1">
    <location>
        <begin position="142"/>
        <end position="163"/>
    </location>
</feature>
<gene>
    <name evidence="2" type="ORF">PIB30_087047</name>
</gene>
<comment type="caution">
    <text evidence="2">The sequence shown here is derived from an EMBL/GenBank/DDBJ whole genome shotgun (WGS) entry which is preliminary data.</text>
</comment>
<dbReference type="EMBL" id="JASCZI010212965">
    <property type="protein sequence ID" value="MED6200622.1"/>
    <property type="molecule type" value="Genomic_DNA"/>
</dbReference>
<evidence type="ECO:0000256" key="1">
    <source>
        <dbReference type="SAM" id="MobiDB-lite"/>
    </source>
</evidence>
<keyword evidence="3" id="KW-1185">Reference proteome</keyword>
<dbReference type="Proteomes" id="UP001341840">
    <property type="component" value="Unassembled WGS sequence"/>
</dbReference>
<feature type="compositionally biased region" description="Acidic residues" evidence="1">
    <location>
        <begin position="38"/>
        <end position="58"/>
    </location>
</feature>
<accession>A0ABU6XR25</accession>
<sequence length="163" mass="19759">MEDVFRRTELISMDKPITARLMVRTTGRNINYQQNQQVEEEEQPEQMQQDENEAENENEQEHEQPYMHYEAPDAGFQNNFGEQQQQGFQQINEALANMKIQQEKFYESMQNTQAQYLEELKALKTRQDELWSQQNHFYHTMRTLKKKWPKKSKRSRNTKSIKH</sequence>
<evidence type="ECO:0000313" key="2">
    <source>
        <dbReference type="EMBL" id="MED6200622.1"/>
    </source>
</evidence>